<feature type="region of interest" description="Disordered" evidence="1">
    <location>
        <begin position="58"/>
        <end position="81"/>
    </location>
</feature>
<accession>A0ABV2UIA8</accession>
<dbReference type="EMBL" id="JBEXIP010000034">
    <property type="protein sequence ID" value="MET8437206.1"/>
    <property type="molecule type" value="Genomic_DNA"/>
</dbReference>
<dbReference type="RefSeq" id="WP_352301846.1">
    <property type="nucleotide sequence ID" value="NZ_JBEOSG010000003.1"/>
</dbReference>
<reference evidence="3 4" key="1">
    <citation type="submission" date="2024-06" db="EMBL/GenBank/DDBJ databases">
        <title>The Natural Products Discovery Center: Release of the First 8490 Sequenced Strains for Exploring Actinobacteria Biosynthetic Diversity.</title>
        <authorList>
            <person name="Kalkreuter E."/>
            <person name="Kautsar S.A."/>
            <person name="Yang D."/>
            <person name="Bader C.D."/>
            <person name="Teijaro C.N."/>
            <person name="Fluegel L."/>
            <person name="Davis C.M."/>
            <person name="Simpson J.R."/>
            <person name="Lauterbach L."/>
            <person name="Steele A.D."/>
            <person name="Gui C."/>
            <person name="Meng S."/>
            <person name="Li G."/>
            <person name="Viehrig K."/>
            <person name="Ye F."/>
            <person name="Su P."/>
            <person name="Kiefer A.F."/>
            <person name="Nichols A."/>
            <person name="Cepeda A.J."/>
            <person name="Yan W."/>
            <person name="Fan B."/>
            <person name="Jiang Y."/>
            <person name="Adhikari A."/>
            <person name="Zheng C.-J."/>
            <person name="Schuster L."/>
            <person name="Cowan T.M."/>
            <person name="Smanski M.J."/>
            <person name="Chevrette M.G."/>
            <person name="De Carvalho L.P.S."/>
            <person name="Shen B."/>
        </authorList>
    </citation>
    <scope>NUCLEOTIDE SEQUENCE [LARGE SCALE GENOMIC DNA]</scope>
    <source>
        <strain evidence="3 4">NPDC005137</strain>
    </source>
</reference>
<feature type="compositionally biased region" description="Polar residues" evidence="1">
    <location>
        <begin position="58"/>
        <end position="69"/>
    </location>
</feature>
<evidence type="ECO:0000256" key="1">
    <source>
        <dbReference type="SAM" id="MobiDB-lite"/>
    </source>
</evidence>
<keyword evidence="4" id="KW-1185">Reference proteome</keyword>
<feature type="transmembrane region" description="Helical" evidence="2">
    <location>
        <begin position="36"/>
        <end position="55"/>
    </location>
</feature>
<dbReference type="Proteomes" id="UP001550044">
    <property type="component" value="Unassembled WGS sequence"/>
</dbReference>
<keyword evidence="2" id="KW-0812">Transmembrane</keyword>
<protein>
    <submittedName>
        <fullName evidence="3">Uncharacterized protein</fullName>
    </submittedName>
</protein>
<name>A0ABV2UIA8_9ACTN</name>
<keyword evidence="2" id="KW-1133">Transmembrane helix</keyword>
<sequence>MTAKRGGGRIHGLWITMMIFISGRATVWPYLEGHRFAQDVAIFVLMLFVYLLGFAGGSRSTPASDQNSPGRPADATEEPPA</sequence>
<evidence type="ECO:0000313" key="4">
    <source>
        <dbReference type="Proteomes" id="UP001550044"/>
    </source>
</evidence>
<feature type="transmembrane region" description="Helical" evidence="2">
    <location>
        <begin position="12"/>
        <end position="30"/>
    </location>
</feature>
<proteinExistence type="predicted"/>
<keyword evidence="2" id="KW-0472">Membrane</keyword>
<comment type="caution">
    <text evidence="3">The sequence shown here is derived from an EMBL/GenBank/DDBJ whole genome shotgun (WGS) entry which is preliminary data.</text>
</comment>
<evidence type="ECO:0000313" key="3">
    <source>
        <dbReference type="EMBL" id="MET8437206.1"/>
    </source>
</evidence>
<evidence type="ECO:0000256" key="2">
    <source>
        <dbReference type="SAM" id="Phobius"/>
    </source>
</evidence>
<gene>
    <name evidence="3" type="ORF">ABZV61_31505</name>
</gene>
<organism evidence="3 4">
    <name type="scientific">Streptomyces sp. 900116325</name>
    <dbReference type="NCBI Taxonomy" id="3154295"/>
    <lineage>
        <taxon>Bacteria</taxon>
        <taxon>Bacillati</taxon>
        <taxon>Actinomycetota</taxon>
        <taxon>Actinomycetes</taxon>
        <taxon>Kitasatosporales</taxon>
        <taxon>Streptomycetaceae</taxon>
        <taxon>Streptomyces</taxon>
    </lineage>
</organism>